<organism evidence="1 2">
    <name type="scientific">Fusarium zealandicum</name>
    <dbReference type="NCBI Taxonomy" id="1053134"/>
    <lineage>
        <taxon>Eukaryota</taxon>
        <taxon>Fungi</taxon>
        <taxon>Dikarya</taxon>
        <taxon>Ascomycota</taxon>
        <taxon>Pezizomycotina</taxon>
        <taxon>Sordariomycetes</taxon>
        <taxon>Hypocreomycetidae</taxon>
        <taxon>Hypocreales</taxon>
        <taxon>Nectriaceae</taxon>
        <taxon>Fusarium</taxon>
        <taxon>Fusarium staphyleae species complex</taxon>
    </lineage>
</organism>
<gene>
    <name evidence="1" type="ORF">FZEAL_9245</name>
</gene>
<dbReference type="InterPro" id="IPR038511">
    <property type="entry name" value="TAP42/TAP46-like_sf"/>
</dbReference>
<reference evidence="1" key="2">
    <citation type="submission" date="2020-05" db="EMBL/GenBank/DDBJ databases">
        <authorList>
            <person name="Kim H.-S."/>
            <person name="Proctor R.H."/>
            <person name="Brown D.W."/>
        </authorList>
    </citation>
    <scope>NUCLEOTIDE SEQUENCE</scope>
    <source>
        <strain evidence="1">NRRL 22465</strain>
    </source>
</reference>
<protein>
    <submittedName>
        <fullName evidence="1">Uncharacterized protein</fullName>
    </submittedName>
</protein>
<sequence length="350" mass="39366">MTSSEEPRSLRSLYEAAEEKRHALDNAFEATSPAYRADLEAALSLYSRARQQIVAISLFSLNEGIEDISTNDLPYLLLDAHVAELVQKTPNQSPDQRGDVLAESRSAYERFLAAADGYGLVVRPYDQLLERYRDDPDSFAVVASSDAAARRDGKIANYRAEKQLKEKLETLRRNPRYLEHGDEELVRELYMTQVTFAVHSAFQALDSLNRELAILAQAPRPLAPAATDTPSPDDHDSRLDQPLRRLQSMMGGPLLSAKGKPLQPFTLVGSRDERARNVFRSGHNLPTMSIDEYLDEEKRQGNILQGGVEEKTVVDEDDYDAVERDMYKQRAWDEFVDHNPKGAGNTLNRG</sequence>
<dbReference type="InterPro" id="IPR007304">
    <property type="entry name" value="TAP46-like"/>
</dbReference>
<dbReference type="GO" id="GO:0035303">
    <property type="term" value="P:regulation of dephosphorylation"/>
    <property type="evidence" value="ECO:0007669"/>
    <property type="project" value="TreeGrafter"/>
</dbReference>
<dbReference type="AlphaFoldDB" id="A0A8H4UD06"/>
<reference evidence="1" key="1">
    <citation type="journal article" date="2020" name="BMC Genomics">
        <title>Correction to: Identification and distribution of gene clusters required for synthesis of sphingolipid metabolism inhibitors in diverse species of the filamentous fungus Fusarium.</title>
        <authorList>
            <person name="Kim H.S."/>
            <person name="Lohmar J.M."/>
            <person name="Busman M."/>
            <person name="Brown D.W."/>
            <person name="Naumann T.A."/>
            <person name="Divon H.H."/>
            <person name="Lysoe E."/>
            <person name="Uhlig S."/>
            <person name="Proctor R.H."/>
        </authorList>
    </citation>
    <scope>NUCLEOTIDE SEQUENCE</scope>
    <source>
        <strain evidence="1">NRRL 22465</strain>
    </source>
</reference>
<comment type="caution">
    <text evidence="1">The sequence shown here is derived from an EMBL/GenBank/DDBJ whole genome shotgun (WGS) entry which is preliminary data.</text>
</comment>
<dbReference type="PANTHER" id="PTHR10933">
    <property type="entry name" value="IMMUNOGLOBULIN-BINDING PROTEIN 1"/>
    <property type="match status" value="1"/>
</dbReference>
<dbReference type="OrthoDB" id="10261753at2759"/>
<dbReference type="GO" id="GO:0005829">
    <property type="term" value="C:cytosol"/>
    <property type="evidence" value="ECO:0007669"/>
    <property type="project" value="TreeGrafter"/>
</dbReference>
<dbReference type="Gene3D" id="1.25.40.540">
    <property type="entry name" value="TAP42-like family"/>
    <property type="match status" value="1"/>
</dbReference>
<accession>A0A8H4UD06</accession>
<keyword evidence="2" id="KW-1185">Reference proteome</keyword>
<dbReference type="GO" id="GO:0009966">
    <property type="term" value="P:regulation of signal transduction"/>
    <property type="evidence" value="ECO:0007669"/>
    <property type="project" value="InterPro"/>
</dbReference>
<dbReference type="Pfam" id="PF04177">
    <property type="entry name" value="TAP42"/>
    <property type="match status" value="1"/>
</dbReference>
<dbReference type="GO" id="GO:0051721">
    <property type="term" value="F:protein phosphatase 2A binding"/>
    <property type="evidence" value="ECO:0007669"/>
    <property type="project" value="TreeGrafter"/>
</dbReference>
<dbReference type="PANTHER" id="PTHR10933:SF9">
    <property type="entry name" value="IMMUNOGLOBULIN-BINDING PROTEIN 1"/>
    <property type="match status" value="1"/>
</dbReference>
<dbReference type="EMBL" id="JABEYC010000841">
    <property type="protein sequence ID" value="KAF4973718.1"/>
    <property type="molecule type" value="Genomic_DNA"/>
</dbReference>
<evidence type="ECO:0000313" key="1">
    <source>
        <dbReference type="EMBL" id="KAF4973718.1"/>
    </source>
</evidence>
<proteinExistence type="predicted"/>
<evidence type="ECO:0000313" key="2">
    <source>
        <dbReference type="Proteomes" id="UP000635477"/>
    </source>
</evidence>
<dbReference type="Proteomes" id="UP000635477">
    <property type="component" value="Unassembled WGS sequence"/>
</dbReference>
<name>A0A8H4UD06_9HYPO</name>